<dbReference type="Proteomes" id="UP001056120">
    <property type="component" value="Linkage Group LG10"/>
</dbReference>
<organism evidence="1 2">
    <name type="scientific">Smallanthus sonchifolius</name>
    <dbReference type="NCBI Taxonomy" id="185202"/>
    <lineage>
        <taxon>Eukaryota</taxon>
        <taxon>Viridiplantae</taxon>
        <taxon>Streptophyta</taxon>
        <taxon>Embryophyta</taxon>
        <taxon>Tracheophyta</taxon>
        <taxon>Spermatophyta</taxon>
        <taxon>Magnoliopsida</taxon>
        <taxon>eudicotyledons</taxon>
        <taxon>Gunneridae</taxon>
        <taxon>Pentapetalae</taxon>
        <taxon>asterids</taxon>
        <taxon>campanulids</taxon>
        <taxon>Asterales</taxon>
        <taxon>Asteraceae</taxon>
        <taxon>Asteroideae</taxon>
        <taxon>Heliantheae alliance</taxon>
        <taxon>Millerieae</taxon>
        <taxon>Smallanthus</taxon>
    </lineage>
</organism>
<dbReference type="EMBL" id="CM042027">
    <property type="protein sequence ID" value="KAI3800770.1"/>
    <property type="molecule type" value="Genomic_DNA"/>
</dbReference>
<reference evidence="1 2" key="2">
    <citation type="journal article" date="2022" name="Mol. Ecol. Resour.">
        <title>The genomes of chicory, endive, great burdock and yacon provide insights into Asteraceae paleo-polyploidization history and plant inulin production.</title>
        <authorList>
            <person name="Fan W."/>
            <person name="Wang S."/>
            <person name="Wang H."/>
            <person name="Wang A."/>
            <person name="Jiang F."/>
            <person name="Liu H."/>
            <person name="Zhao H."/>
            <person name="Xu D."/>
            <person name="Zhang Y."/>
        </authorList>
    </citation>
    <scope>NUCLEOTIDE SEQUENCE [LARGE SCALE GENOMIC DNA]</scope>
    <source>
        <strain evidence="2">cv. Yunnan</strain>
        <tissue evidence="1">Leaves</tissue>
    </source>
</reference>
<accession>A0ACB9HZU7</accession>
<comment type="caution">
    <text evidence="1">The sequence shown here is derived from an EMBL/GenBank/DDBJ whole genome shotgun (WGS) entry which is preliminary data.</text>
</comment>
<name>A0ACB9HZU7_9ASTR</name>
<sequence length="176" mass="20003">MKCLISLNSPELVKEFVLKQDTWKDHLSSAEVWDGQEMPYERVVKLRIEGLPIILWDENYYKEIAGAYGKVIEPVDFSWEVFDVSAGTCMVLYDSGNQIDEEITIMWRNRAYPVSVRKVDHTWSPELKEKAALVTEVRTGDTGPEEMYLEEGEFRLVVELEVEAAEIPAITVGGGG</sequence>
<proteinExistence type="predicted"/>
<reference evidence="2" key="1">
    <citation type="journal article" date="2022" name="Mol. Ecol. Resour.">
        <title>The genomes of chicory, endive, great burdock and yacon provide insights into Asteraceae palaeo-polyploidization history and plant inulin production.</title>
        <authorList>
            <person name="Fan W."/>
            <person name="Wang S."/>
            <person name="Wang H."/>
            <person name="Wang A."/>
            <person name="Jiang F."/>
            <person name="Liu H."/>
            <person name="Zhao H."/>
            <person name="Xu D."/>
            <person name="Zhang Y."/>
        </authorList>
    </citation>
    <scope>NUCLEOTIDE SEQUENCE [LARGE SCALE GENOMIC DNA]</scope>
    <source>
        <strain evidence="2">cv. Yunnan</strain>
    </source>
</reference>
<evidence type="ECO:0000313" key="1">
    <source>
        <dbReference type="EMBL" id="KAI3800770.1"/>
    </source>
</evidence>
<gene>
    <name evidence="1" type="ORF">L1987_28864</name>
</gene>
<evidence type="ECO:0000313" key="2">
    <source>
        <dbReference type="Proteomes" id="UP001056120"/>
    </source>
</evidence>
<keyword evidence="2" id="KW-1185">Reference proteome</keyword>
<protein>
    <submittedName>
        <fullName evidence="1">Uncharacterized protein</fullName>
    </submittedName>
</protein>